<dbReference type="InterPro" id="IPR036390">
    <property type="entry name" value="WH_DNA-bd_sf"/>
</dbReference>
<evidence type="ECO:0000259" key="3">
    <source>
        <dbReference type="Pfam" id="PF13936"/>
    </source>
</evidence>
<reference evidence="4 5" key="1">
    <citation type="journal article" date="2019" name="Int. J. Syst. Evol. Microbiol.">
        <title>The Global Catalogue of Microorganisms (GCM) 10K type strain sequencing project: providing services to taxonomists for standard genome sequencing and annotation.</title>
        <authorList>
            <consortium name="The Broad Institute Genomics Platform"/>
            <consortium name="The Broad Institute Genome Sequencing Center for Infectious Disease"/>
            <person name="Wu L."/>
            <person name="Ma J."/>
        </authorList>
    </citation>
    <scope>NUCLEOTIDE SEQUENCE [LARGE SCALE GENOMIC DNA]</scope>
    <source>
        <strain evidence="4 5">JCM 14303</strain>
    </source>
</reference>
<dbReference type="EMBL" id="BAAANC010000002">
    <property type="protein sequence ID" value="GAA1524859.1"/>
    <property type="molecule type" value="Genomic_DNA"/>
</dbReference>
<evidence type="ECO:0000313" key="5">
    <source>
        <dbReference type="Proteomes" id="UP001500363"/>
    </source>
</evidence>
<comment type="caution">
    <text evidence="4">The sequence shown here is derived from an EMBL/GenBank/DDBJ whole genome shotgun (WGS) entry which is preliminary data.</text>
</comment>
<sequence length="305" mass="33285">MPGDRLSQEERHAIGAGLADGLGYAEIARRLDRPTSTVSREITRNGGPRGYRAEHAHHATAYRARRRTPLDRPTAQDGDPKVLEFIDRFTATMIANGVPRMAARVLARLYTTDERSLTAAQLVRQLQVSPASISKAIGYLEELEMVERGREPQSRREHYVIADDVWMRAWITSARANASWAETAREGAALFDPGTPAGARLQQMARFFTQLSDDMSGGSSSAAAEDAATVLAALLHARRPLTADELTAALDWPPARVAQALQDAETYAPYTDPLVLDRPTPTSYTVGAAPDRLTPDQRRALTAAG</sequence>
<feature type="domain" description="Transposase IS30-like HTH" evidence="3">
    <location>
        <begin position="5"/>
        <end position="45"/>
    </location>
</feature>
<dbReference type="Gene3D" id="1.10.10.10">
    <property type="entry name" value="Winged helix-like DNA-binding domain superfamily/Winged helix DNA-binding domain"/>
    <property type="match status" value="1"/>
</dbReference>
<dbReference type="InterPro" id="IPR000835">
    <property type="entry name" value="HTH_MarR-typ"/>
</dbReference>
<evidence type="ECO:0000256" key="1">
    <source>
        <dbReference type="SAM" id="MobiDB-lite"/>
    </source>
</evidence>
<dbReference type="Pfam" id="PF12802">
    <property type="entry name" value="MarR_2"/>
    <property type="match status" value="1"/>
</dbReference>
<feature type="domain" description="HTH marR-type" evidence="2">
    <location>
        <begin position="97"/>
        <end position="157"/>
    </location>
</feature>
<dbReference type="InterPro" id="IPR051917">
    <property type="entry name" value="Transposase-Integrase"/>
</dbReference>
<organism evidence="4 5">
    <name type="scientific">Kribbella lupini</name>
    <dbReference type="NCBI Taxonomy" id="291602"/>
    <lineage>
        <taxon>Bacteria</taxon>
        <taxon>Bacillati</taxon>
        <taxon>Actinomycetota</taxon>
        <taxon>Actinomycetes</taxon>
        <taxon>Propionibacteriales</taxon>
        <taxon>Kribbellaceae</taxon>
        <taxon>Kribbella</taxon>
    </lineage>
</organism>
<protein>
    <recommendedName>
        <fullName evidence="6">MarR family protein</fullName>
    </recommendedName>
</protein>
<dbReference type="Pfam" id="PF13936">
    <property type="entry name" value="HTH_38"/>
    <property type="match status" value="1"/>
</dbReference>
<dbReference type="PANTHER" id="PTHR10948:SF23">
    <property type="entry name" value="TRANSPOSASE INSI FOR INSERTION SEQUENCE ELEMENT IS30A-RELATED"/>
    <property type="match status" value="1"/>
</dbReference>
<proteinExistence type="predicted"/>
<keyword evidence="5" id="KW-1185">Reference proteome</keyword>
<gene>
    <name evidence="4" type="ORF">GCM10009741_27910</name>
</gene>
<accession>A0ABN2ARM0</accession>
<evidence type="ECO:0008006" key="6">
    <source>
        <dbReference type="Google" id="ProtNLM"/>
    </source>
</evidence>
<name>A0ABN2ARM0_9ACTN</name>
<evidence type="ECO:0000259" key="2">
    <source>
        <dbReference type="Pfam" id="PF12802"/>
    </source>
</evidence>
<dbReference type="RefSeq" id="WP_344174034.1">
    <property type="nucleotide sequence ID" value="NZ_BAAANC010000002.1"/>
</dbReference>
<dbReference type="Proteomes" id="UP001500363">
    <property type="component" value="Unassembled WGS sequence"/>
</dbReference>
<feature type="region of interest" description="Disordered" evidence="1">
    <location>
        <begin position="272"/>
        <end position="295"/>
    </location>
</feature>
<evidence type="ECO:0000313" key="4">
    <source>
        <dbReference type="EMBL" id="GAA1524859.1"/>
    </source>
</evidence>
<dbReference type="SUPFAM" id="SSF46785">
    <property type="entry name" value="Winged helix' DNA-binding domain"/>
    <property type="match status" value="1"/>
</dbReference>
<dbReference type="InterPro" id="IPR025246">
    <property type="entry name" value="IS30-like_HTH"/>
</dbReference>
<dbReference type="PANTHER" id="PTHR10948">
    <property type="entry name" value="TRANSPOSASE"/>
    <property type="match status" value="1"/>
</dbReference>
<dbReference type="InterPro" id="IPR036388">
    <property type="entry name" value="WH-like_DNA-bd_sf"/>
</dbReference>